<evidence type="ECO:0000256" key="1">
    <source>
        <dbReference type="ARBA" id="ARBA00009375"/>
    </source>
</evidence>
<reference evidence="7" key="1">
    <citation type="submission" date="2021-01" db="EMBL/GenBank/DDBJ databases">
        <authorList>
            <person name="Corre E."/>
            <person name="Pelletier E."/>
            <person name="Niang G."/>
            <person name="Scheremetjew M."/>
            <person name="Finn R."/>
            <person name="Kale V."/>
            <person name="Holt S."/>
            <person name="Cochrane G."/>
            <person name="Meng A."/>
            <person name="Brown T."/>
            <person name="Cohen L."/>
        </authorList>
    </citation>
    <scope>NUCLEOTIDE SEQUENCE</scope>
    <source>
        <strain evidence="7">CCMP 2712</strain>
    </source>
</reference>
<dbReference type="PANTHER" id="PTHR11142:SF0">
    <property type="entry name" value="TRNA PSEUDOURIDINE SYNTHASE-LIKE 1"/>
    <property type="match status" value="1"/>
</dbReference>
<dbReference type="InterPro" id="IPR020094">
    <property type="entry name" value="TruA/RsuA/RluB/E/F_N"/>
</dbReference>
<dbReference type="Gene3D" id="3.30.70.580">
    <property type="entry name" value="Pseudouridine synthase I, catalytic domain, N-terminal subdomain"/>
    <property type="match status" value="1"/>
</dbReference>
<keyword evidence="3 4" id="KW-0413">Isomerase</keyword>
<dbReference type="GO" id="GO:0031119">
    <property type="term" value="P:tRNA pseudouridine synthesis"/>
    <property type="evidence" value="ECO:0007669"/>
    <property type="project" value="TreeGrafter"/>
</dbReference>
<comment type="similarity">
    <text evidence="1 4">Belongs to the tRNA pseudouridine synthase TruA family.</text>
</comment>
<dbReference type="NCBIfam" id="TIGR00071">
    <property type="entry name" value="hisT_truA"/>
    <property type="match status" value="1"/>
</dbReference>
<dbReference type="EMBL" id="HBKN01012681">
    <property type="protein sequence ID" value="CAE2285004.1"/>
    <property type="molecule type" value="Transcribed_RNA"/>
</dbReference>
<feature type="compositionally biased region" description="Basic and acidic residues" evidence="5">
    <location>
        <begin position="39"/>
        <end position="56"/>
    </location>
</feature>
<dbReference type="EC" id="5.4.99.12" evidence="4"/>
<dbReference type="GO" id="GO:0160147">
    <property type="term" value="F:tRNA pseudouridine(38-40) synthase activity"/>
    <property type="evidence" value="ECO:0007669"/>
    <property type="project" value="UniProtKB-EC"/>
</dbReference>
<feature type="region of interest" description="Disordered" evidence="5">
    <location>
        <begin position="78"/>
        <end position="104"/>
    </location>
</feature>
<evidence type="ECO:0000259" key="6">
    <source>
        <dbReference type="Pfam" id="PF01416"/>
    </source>
</evidence>
<evidence type="ECO:0000256" key="2">
    <source>
        <dbReference type="ARBA" id="ARBA00022694"/>
    </source>
</evidence>
<proteinExistence type="inferred from homology"/>
<dbReference type="PANTHER" id="PTHR11142">
    <property type="entry name" value="PSEUDOURIDYLATE SYNTHASE"/>
    <property type="match status" value="1"/>
</dbReference>
<dbReference type="InterPro" id="IPR020097">
    <property type="entry name" value="PsdUridine_synth_TruA_a/b_dom"/>
</dbReference>
<feature type="region of interest" description="Disordered" evidence="5">
    <location>
        <begin position="32"/>
        <end position="63"/>
    </location>
</feature>
<gene>
    <name evidence="7" type="ORF">GTHE00462_LOCUS9871</name>
</gene>
<keyword evidence="2 4" id="KW-0819">tRNA processing</keyword>
<organism evidence="7">
    <name type="scientific">Guillardia theta</name>
    <name type="common">Cryptophyte</name>
    <name type="synonym">Cryptomonas phi</name>
    <dbReference type="NCBI Taxonomy" id="55529"/>
    <lineage>
        <taxon>Eukaryota</taxon>
        <taxon>Cryptophyceae</taxon>
        <taxon>Pyrenomonadales</taxon>
        <taxon>Geminigeraceae</taxon>
        <taxon>Guillardia</taxon>
    </lineage>
</organism>
<feature type="domain" description="Pseudouridine synthase I TruA alpha/beta" evidence="6">
    <location>
        <begin position="224"/>
        <end position="327"/>
    </location>
</feature>
<sequence length="343" mass="38052">MIMLRGLRDSIRTCTSRWNTWSGLRELPKMAMHTSSGRGGEEERGGEVGAEGEQRAGARGGKSMANIKAVLQYDGTGFSGFQRQNNSQNSMNVGSNGLPQPPPRTVQQEIESVLRCLNKGEGTETFVAGRTDKGVHASGQVIHFQLPNWFHGAKALHGAMNSTLPPDISITSIEEVSPDFHARHSARFRRYEYTIFNHDHRSALVRNSAWHVPEPLDEDAMQEAANFLIGEHDFVSFGAPPEKRGHCVRTVLDIKVRRVSPCLIVVDVKGVSFLYHMVRNIVGSLRRVGSGKEPPARMKEWLEKRTRGACGSPAPAQGLVLVEIGYDENDFSPRRVKQDDDQD</sequence>
<dbReference type="InterPro" id="IPR020095">
    <property type="entry name" value="PsdUridine_synth_TruA_C"/>
</dbReference>
<dbReference type="HAMAP" id="MF_00171">
    <property type="entry name" value="TruA"/>
    <property type="match status" value="1"/>
</dbReference>
<comment type="catalytic activity">
    <reaction evidence="4">
        <text>uridine(38/39/40) in tRNA = pseudouridine(38/39/40) in tRNA</text>
        <dbReference type="Rhea" id="RHEA:22376"/>
        <dbReference type="Rhea" id="RHEA-COMP:10085"/>
        <dbReference type="Rhea" id="RHEA-COMP:10087"/>
        <dbReference type="ChEBI" id="CHEBI:65314"/>
        <dbReference type="ChEBI" id="CHEBI:65315"/>
        <dbReference type="EC" id="5.4.99.12"/>
    </reaction>
</comment>
<evidence type="ECO:0000313" key="7">
    <source>
        <dbReference type="EMBL" id="CAE2285004.1"/>
    </source>
</evidence>
<evidence type="ECO:0000256" key="4">
    <source>
        <dbReference type="RuleBase" id="RU003792"/>
    </source>
</evidence>
<dbReference type="AlphaFoldDB" id="A0A7S4K717"/>
<name>A0A7S4K717_GUITH</name>
<dbReference type="CDD" id="cd02570">
    <property type="entry name" value="PseudoU_synth_EcTruA"/>
    <property type="match status" value="1"/>
</dbReference>
<accession>A0A7S4K717</accession>
<protein>
    <recommendedName>
        <fullName evidence="4">tRNA pseudouridine synthase</fullName>
        <ecNumber evidence="4">5.4.99.12</ecNumber>
    </recommendedName>
</protein>
<dbReference type="GO" id="GO:0003723">
    <property type="term" value="F:RNA binding"/>
    <property type="evidence" value="ECO:0007669"/>
    <property type="project" value="InterPro"/>
</dbReference>
<dbReference type="Pfam" id="PF01416">
    <property type="entry name" value="PseudoU_synth_1"/>
    <property type="match status" value="1"/>
</dbReference>
<dbReference type="InterPro" id="IPR020103">
    <property type="entry name" value="PsdUridine_synth_cat_dom_sf"/>
</dbReference>
<evidence type="ECO:0000256" key="5">
    <source>
        <dbReference type="SAM" id="MobiDB-lite"/>
    </source>
</evidence>
<evidence type="ECO:0000256" key="3">
    <source>
        <dbReference type="ARBA" id="ARBA00023235"/>
    </source>
</evidence>
<dbReference type="SUPFAM" id="SSF55120">
    <property type="entry name" value="Pseudouridine synthase"/>
    <property type="match status" value="1"/>
</dbReference>
<dbReference type="InterPro" id="IPR001406">
    <property type="entry name" value="PsdUridine_synth_TruA"/>
</dbReference>
<dbReference type="Gene3D" id="3.30.70.660">
    <property type="entry name" value="Pseudouridine synthase I, catalytic domain, C-terminal subdomain"/>
    <property type="match status" value="1"/>
</dbReference>
<feature type="compositionally biased region" description="Polar residues" evidence="5">
    <location>
        <begin position="79"/>
        <end position="98"/>
    </location>
</feature>